<dbReference type="EMBL" id="CP061839">
    <property type="protein sequence ID" value="QOW61709.1"/>
    <property type="molecule type" value="Genomic_DNA"/>
</dbReference>
<dbReference type="Gene3D" id="2.160.10.10">
    <property type="entry name" value="Hexapeptide repeat proteins"/>
    <property type="match status" value="1"/>
</dbReference>
<accession>A0A7S6WQX0</accession>
<dbReference type="Proteomes" id="UP000593915">
    <property type="component" value="Chromosome"/>
</dbReference>
<dbReference type="AlphaFoldDB" id="A0A7S6WQX0"/>
<dbReference type="SUPFAM" id="SSF51161">
    <property type="entry name" value="Trimeric LpxA-like enzymes"/>
    <property type="match status" value="1"/>
</dbReference>
<organism evidence="1 2">
    <name type="scientific">Treponema pedis</name>
    <dbReference type="NCBI Taxonomy" id="409322"/>
    <lineage>
        <taxon>Bacteria</taxon>
        <taxon>Pseudomonadati</taxon>
        <taxon>Spirochaetota</taxon>
        <taxon>Spirochaetia</taxon>
        <taxon>Spirochaetales</taxon>
        <taxon>Treponemataceae</taxon>
        <taxon>Treponema</taxon>
    </lineage>
</organism>
<keyword evidence="1" id="KW-0808">Transferase</keyword>
<proteinExistence type="predicted"/>
<gene>
    <name evidence="1" type="ORF">IFE08_04880</name>
</gene>
<name>A0A7S6WQX0_9SPIR</name>
<sequence length="184" mass="21315">MYIKMALDRCEYCFSHINTKYYSKNSDLEFNHLNSDHFAIFLYYLSNTIWKNAKDDMLPTKLFYLNKLMHGLDLFYSVSMPDIFLLVHPLGTILGNAHYENYFVCYQNCTVGSDDEYPTFSEGCILYAHSSVIGNCKIGKNVRFGAYSFIINTNIPDNVTVLSQYPNNRVISSNRNVINDLFKL</sequence>
<dbReference type="RefSeq" id="WP_194077209.1">
    <property type="nucleotide sequence ID" value="NZ_CP061839.1"/>
</dbReference>
<dbReference type="InterPro" id="IPR011004">
    <property type="entry name" value="Trimer_LpxA-like_sf"/>
</dbReference>
<protein>
    <submittedName>
        <fullName evidence="1">Serine acetyltransferase</fullName>
    </submittedName>
</protein>
<reference evidence="1 2" key="1">
    <citation type="submission" date="2020-09" db="EMBL/GenBank/DDBJ databases">
        <title>Characterization of Treponema spp. from bovine digital dermatitis in Korea.</title>
        <authorList>
            <person name="Espiritu H.M."/>
            <person name="Cho Y.I."/>
            <person name="Mamuad L."/>
        </authorList>
    </citation>
    <scope>NUCLEOTIDE SEQUENCE [LARGE SCALE GENOMIC DNA]</scope>
    <source>
        <strain evidence="1 2">KS1</strain>
    </source>
</reference>
<evidence type="ECO:0000313" key="2">
    <source>
        <dbReference type="Proteomes" id="UP000593915"/>
    </source>
</evidence>
<evidence type="ECO:0000313" key="1">
    <source>
        <dbReference type="EMBL" id="QOW61709.1"/>
    </source>
</evidence>
<dbReference type="GO" id="GO:0016740">
    <property type="term" value="F:transferase activity"/>
    <property type="evidence" value="ECO:0007669"/>
    <property type="project" value="UniProtKB-KW"/>
</dbReference>